<gene>
    <name evidence="1" type="ORF">Q8A67_017895</name>
</gene>
<sequence>MMSSSRWRCVNLVLNVHSLNKRQSGSYRNKQQRTTKLGAEINISDRIIIEKAPEEAAELCCAASFSLLHSHTDSWRRCLSQDRLNSLPPAFEV</sequence>
<dbReference type="AlphaFoldDB" id="A0AA88THJ7"/>
<comment type="caution">
    <text evidence="1">The sequence shown here is derived from an EMBL/GenBank/DDBJ whole genome shotgun (WGS) entry which is preliminary data.</text>
</comment>
<name>A0AA88THJ7_9TELE</name>
<proteinExistence type="predicted"/>
<accession>A0AA88THJ7</accession>
<reference evidence="1" key="1">
    <citation type="submission" date="2023-08" db="EMBL/GenBank/DDBJ databases">
        <title>Chromosome-level Genome Assembly of mud carp (Cirrhinus molitorella).</title>
        <authorList>
            <person name="Liu H."/>
        </authorList>
    </citation>
    <scope>NUCLEOTIDE SEQUENCE</scope>
    <source>
        <strain evidence="1">Prfri</strain>
        <tissue evidence="1">Muscle</tissue>
    </source>
</reference>
<evidence type="ECO:0000313" key="2">
    <source>
        <dbReference type="Proteomes" id="UP001187343"/>
    </source>
</evidence>
<keyword evidence="2" id="KW-1185">Reference proteome</keyword>
<organism evidence="1 2">
    <name type="scientific">Cirrhinus molitorella</name>
    <name type="common">mud carp</name>
    <dbReference type="NCBI Taxonomy" id="172907"/>
    <lineage>
        <taxon>Eukaryota</taxon>
        <taxon>Metazoa</taxon>
        <taxon>Chordata</taxon>
        <taxon>Craniata</taxon>
        <taxon>Vertebrata</taxon>
        <taxon>Euteleostomi</taxon>
        <taxon>Actinopterygii</taxon>
        <taxon>Neopterygii</taxon>
        <taxon>Teleostei</taxon>
        <taxon>Ostariophysi</taxon>
        <taxon>Cypriniformes</taxon>
        <taxon>Cyprinidae</taxon>
        <taxon>Labeoninae</taxon>
        <taxon>Labeonini</taxon>
        <taxon>Cirrhinus</taxon>
    </lineage>
</organism>
<dbReference type="EMBL" id="JAUYZG010000017">
    <property type="protein sequence ID" value="KAK2884258.1"/>
    <property type="molecule type" value="Genomic_DNA"/>
</dbReference>
<protein>
    <submittedName>
        <fullName evidence="1">Uncharacterized protein</fullName>
    </submittedName>
</protein>
<dbReference type="Proteomes" id="UP001187343">
    <property type="component" value="Unassembled WGS sequence"/>
</dbReference>
<evidence type="ECO:0000313" key="1">
    <source>
        <dbReference type="EMBL" id="KAK2884258.1"/>
    </source>
</evidence>